<dbReference type="Proteomes" id="UP000298860">
    <property type="component" value="Unassembled WGS sequence"/>
</dbReference>
<dbReference type="EMBL" id="BJFL01000003">
    <property type="protein sequence ID" value="GDY29210.1"/>
    <property type="molecule type" value="Genomic_DNA"/>
</dbReference>
<dbReference type="OrthoDB" id="3676008at2"/>
<evidence type="ECO:0000256" key="4">
    <source>
        <dbReference type="ARBA" id="ARBA00023186"/>
    </source>
</evidence>
<evidence type="ECO:0000256" key="1">
    <source>
        <dbReference type="ARBA" id="ARBA00004496"/>
    </source>
</evidence>
<dbReference type="AlphaFoldDB" id="A0A4D4J220"/>
<keyword evidence="3" id="KW-0963">Cytoplasm</keyword>
<evidence type="ECO:0000256" key="3">
    <source>
        <dbReference type="ARBA" id="ARBA00022490"/>
    </source>
</evidence>
<dbReference type="Pfam" id="PF14011">
    <property type="entry name" value="ESX-1_EspG"/>
    <property type="match status" value="1"/>
</dbReference>
<organism evidence="5 6">
    <name type="scientific">Gandjariella thermophila</name>
    <dbReference type="NCBI Taxonomy" id="1931992"/>
    <lineage>
        <taxon>Bacteria</taxon>
        <taxon>Bacillati</taxon>
        <taxon>Actinomycetota</taxon>
        <taxon>Actinomycetes</taxon>
        <taxon>Pseudonocardiales</taxon>
        <taxon>Pseudonocardiaceae</taxon>
        <taxon>Gandjariella</taxon>
    </lineage>
</organism>
<gene>
    <name evidence="5" type="ORF">GTS_08430</name>
</gene>
<protein>
    <submittedName>
        <fullName evidence="5">ESX secretion-associated protein EspG</fullName>
    </submittedName>
</protein>
<evidence type="ECO:0000256" key="2">
    <source>
        <dbReference type="ARBA" id="ARBA00006411"/>
    </source>
</evidence>
<keyword evidence="6" id="KW-1185">Reference proteome</keyword>
<dbReference type="RefSeq" id="WP_137812409.1">
    <property type="nucleotide sequence ID" value="NZ_BJFL01000003.1"/>
</dbReference>
<reference evidence="6" key="1">
    <citation type="submission" date="2019-04" db="EMBL/GenBank/DDBJ databases">
        <title>Draft genome sequence of Pseudonocardiaceae bacterium SL3-2-4.</title>
        <authorList>
            <person name="Ningsih F."/>
            <person name="Yokota A."/>
            <person name="Sakai Y."/>
            <person name="Nanatani K."/>
            <person name="Yabe S."/>
            <person name="Oetari A."/>
            <person name="Sjamsuridzal W."/>
        </authorList>
    </citation>
    <scope>NUCLEOTIDE SEQUENCE [LARGE SCALE GENOMIC DNA]</scope>
    <source>
        <strain evidence="6">SL3-2-4</strain>
    </source>
</reference>
<keyword evidence="4" id="KW-0143">Chaperone</keyword>
<evidence type="ECO:0000313" key="6">
    <source>
        <dbReference type="Proteomes" id="UP000298860"/>
    </source>
</evidence>
<sequence length="257" mass="27473">MTISPEFVLSAREYEVLWSTLELRRMPYPLHVPSEGVTGPERAQVIEDARGSLRDKGLLHGDRFDADLVAALRVLANPEVSVDAVGYADGPLRGLAASDGGTAVLAALDNGHVALATIRPTALAPSVVQVMPSGQPGRGQAMSVSYQALRRAVEPDEADYDPFATGAERDALIRAGVPASDADTLLDLANNRVAGGQFGVNSADRRHGTMRRDPTVVSWFDTSEGRYLMVQEDGWLSLSPADDQRITARIDQLLAAA</sequence>
<proteinExistence type="inferred from homology"/>
<accession>A0A4D4J220</accession>
<comment type="caution">
    <text evidence="5">The sequence shown here is derived from an EMBL/GenBank/DDBJ whole genome shotgun (WGS) entry which is preliminary data.</text>
</comment>
<dbReference type="InterPro" id="IPR025734">
    <property type="entry name" value="EspG"/>
</dbReference>
<comment type="similarity">
    <text evidence="2">Belongs to the EspG family.</text>
</comment>
<name>A0A4D4J220_9PSEU</name>
<evidence type="ECO:0000313" key="5">
    <source>
        <dbReference type="EMBL" id="GDY29210.1"/>
    </source>
</evidence>
<comment type="subcellular location">
    <subcellularLocation>
        <location evidence="1">Cytoplasm</location>
    </subcellularLocation>
</comment>